<evidence type="ECO:0000313" key="2">
    <source>
        <dbReference type="Proteomes" id="UP000448867"/>
    </source>
</evidence>
<organism evidence="1 2">
    <name type="scientific">Metabacillus lacus</name>
    <dbReference type="NCBI Taxonomy" id="1983721"/>
    <lineage>
        <taxon>Bacteria</taxon>
        <taxon>Bacillati</taxon>
        <taxon>Bacillota</taxon>
        <taxon>Bacilli</taxon>
        <taxon>Bacillales</taxon>
        <taxon>Bacillaceae</taxon>
        <taxon>Metabacillus</taxon>
    </lineage>
</organism>
<dbReference type="AlphaFoldDB" id="A0A7X2IWC7"/>
<keyword evidence="2" id="KW-1185">Reference proteome</keyword>
<dbReference type="InterPro" id="IPR020255">
    <property type="entry name" value="CsgA"/>
</dbReference>
<evidence type="ECO:0000313" key="1">
    <source>
        <dbReference type="EMBL" id="MRX70950.1"/>
    </source>
</evidence>
<dbReference type="OrthoDB" id="2938007at2"/>
<gene>
    <name evidence="1" type="ORF">GJU40_02055</name>
</gene>
<accession>A0A7X2IWC7</accession>
<protein>
    <submittedName>
        <fullName evidence="1">Sporulation protein</fullName>
    </submittedName>
</protein>
<name>A0A7X2IWC7_9BACI</name>
<sequence length="83" mass="9957">MNKSLGYLREAISNYTDRNEQSISIDYKLQNGSYQSERYFVDVLSDEEISFLNSVLPDEIRYAMDEKDYQRVHELNEVFEQLY</sequence>
<reference evidence="1 2" key="1">
    <citation type="submission" date="2019-11" db="EMBL/GenBank/DDBJ databases">
        <title>Bacillus lacus genome.</title>
        <authorList>
            <person name="Allen C.J."/>
            <person name="Newman J.D."/>
        </authorList>
    </citation>
    <scope>NUCLEOTIDE SEQUENCE [LARGE SCALE GENOMIC DNA]</scope>
    <source>
        <strain evidence="1 2">KCTC 33946</strain>
    </source>
</reference>
<comment type="caution">
    <text evidence="1">The sequence shown here is derived from an EMBL/GenBank/DDBJ whole genome shotgun (WGS) entry which is preliminary data.</text>
</comment>
<dbReference type="Pfam" id="PF17334">
    <property type="entry name" value="CsgA"/>
    <property type="match status" value="1"/>
</dbReference>
<dbReference type="RefSeq" id="WP_154306078.1">
    <property type="nucleotide sequence ID" value="NZ_WKKI01000002.1"/>
</dbReference>
<dbReference type="Proteomes" id="UP000448867">
    <property type="component" value="Unassembled WGS sequence"/>
</dbReference>
<proteinExistence type="predicted"/>
<dbReference type="EMBL" id="WKKI01000002">
    <property type="protein sequence ID" value="MRX70950.1"/>
    <property type="molecule type" value="Genomic_DNA"/>
</dbReference>